<protein>
    <recommendedName>
        <fullName evidence="2">Fibronectin type-III domain-containing protein</fullName>
    </recommendedName>
</protein>
<evidence type="ECO:0008006" key="2">
    <source>
        <dbReference type="Google" id="ProtNLM"/>
    </source>
</evidence>
<reference evidence="1" key="1">
    <citation type="submission" date="2019-08" db="EMBL/GenBank/DDBJ databases">
        <authorList>
            <person name="Kucharzyk K."/>
            <person name="Murdoch R.W."/>
            <person name="Higgins S."/>
            <person name="Loffler F."/>
        </authorList>
    </citation>
    <scope>NUCLEOTIDE SEQUENCE</scope>
</reference>
<dbReference type="EMBL" id="VSSQ01000033">
    <property type="protein sequence ID" value="MPL66728.1"/>
    <property type="molecule type" value="Genomic_DNA"/>
</dbReference>
<comment type="caution">
    <text evidence="1">The sequence shown here is derived from an EMBL/GenBank/DDBJ whole genome shotgun (WGS) entry which is preliminary data.</text>
</comment>
<dbReference type="Pfam" id="PF13585">
    <property type="entry name" value="CHU_C"/>
    <property type="match status" value="1"/>
</dbReference>
<dbReference type="SUPFAM" id="SSF49265">
    <property type="entry name" value="Fibronectin type III"/>
    <property type="match status" value="1"/>
</dbReference>
<dbReference type="InterPro" id="IPR026341">
    <property type="entry name" value="T9SS_type_B"/>
</dbReference>
<proteinExistence type="predicted"/>
<organism evidence="1">
    <name type="scientific">bioreactor metagenome</name>
    <dbReference type="NCBI Taxonomy" id="1076179"/>
    <lineage>
        <taxon>unclassified sequences</taxon>
        <taxon>metagenomes</taxon>
        <taxon>ecological metagenomes</taxon>
    </lineage>
</organism>
<evidence type="ECO:0000313" key="1">
    <source>
        <dbReference type="EMBL" id="MPL66728.1"/>
    </source>
</evidence>
<gene>
    <name evidence="1" type="ORF">SDC9_12416</name>
</gene>
<dbReference type="InterPro" id="IPR013783">
    <property type="entry name" value="Ig-like_fold"/>
</dbReference>
<dbReference type="Gene3D" id="2.60.40.10">
    <property type="entry name" value="Immunoglobulins"/>
    <property type="match status" value="1"/>
</dbReference>
<sequence length="669" mass="74866">MKRILLIVLLLTCSSFLFGQEPDILCTQVNEDGSTTIHYTTSPSIVEYTIDSYSSISNSWVRIGVVTNASQSSFTDNSIDNNANNNQIKYRVSNGSTKTSYGNTIFLSITNLTTSSFKLNWTSPHPSSSQPLYGTEGQSYTIFRKFASEGQWQQIGTTLDTSYTDSFLLRCSDTVSYRVELPNIYGCSSVSNVKKIIIGDHEIPIEPVLLSSSVDVLSQTLNLQWTPSTSLDTWGYIICMGNPCIAIDTIWGSEQSTYSCLTCSVEQINSLAIMAFDSCYNTSLRTNPHNNIVLSYSREACSSKINLSWSKYLADPVNVILYEIYVSLNNGDFNLYQTYNQDTVSSVFIANPTVVNYCFYIRATLSNGHQVNSNKICTSQPLPQQVAFVYIRNSVVDMENEKVDLEFYVDASLPVRGYDLYRSPNNIDFTLIKTLAYTGSNTFSYTDKPPITLNKSNYFYKLHVPDECDLLFTPSNIVSTIKLSIDVSNPDINILTWNPFIGWDAIEGYDIYRIDGTTPLGFPLDNVQSSSNRYEDNISSMVSTSDKITYYIIAKESGAAPDGALTESRSSTASVIKESLVFVPNSFTPMENVNDVFKPFCSFIRLGTYRFRVFNRNGEILFDTKDPDEGWDGTFKGKNCPTTTYVYKVEFINSQGEKINKAGTVNLIN</sequence>
<accession>A0A644TIG7</accession>
<name>A0A644TIG7_9ZZZZ</name>
<dbReference type="AlphaFoldDB" id="A0A644TIG7"/>
<dbReference type="NCBIfam" id="TIGR04131">
    <property type="entry name" value="Bac_Flav_CTERM"/>
    <property type="match status" value="1"/>
</dbReference>
<dbReference type="InterPro" id="IPR036116">
    <property type="entry name" value="FN3_sf"/>
</dbReference>